<dbReference type="InterPro" id="IPR001466">
    <property type="entry name" value="Beta-lactam-related"/>
</dbReference>
<sequence length="375" mass="39896">MTQPLQAYVDRLLTLGSNGNHPAGSVIGVRTPDGSEVAAAGWAQLPSAAGPGVPMRPDHLLDLASVTKLAATTAITMRLVASDELRLRDPVHRHLPSFGRDGKDQATVEQLLTHTAGLQPWWPLYAATRRREDAIQLVQELPLAYRPGTGWSYSDLGMILLGAVIEQITTLRLDRAYDQLVAAPLGLSARFGPVASELAATSADGDGYEHAMLATDEPYPLGIRPSRFDGWRDHHLRGEVDDGNAAHVLDGVAGHAGLFATVEDLLRYGAALCDGTFVPREVLDRFATPHAEHPDQALGAFLGHCGEVTYLQHPGFTGTYLAIAPATGVVVAGGATRLHGPLGPIDRTPTRLPDVVSGGDIISVLLEAADLLEDR</sequence>
<evidence type="ECO:0000256" key="1">
    <source>
        <dbReference type="ARBA" id="ARBA00022801"/>
    </source>
</evidence>
<dbReference type="AlphaFoldDB" id="A0A6M1R3L3"/>
<dbReference type="Gene3D" id="3.40.710.10">
    <property type="entry name" value="DD-peptidase/beta-lactamase superfamily"/>
    <property type="match status" value="1"/>
</dbReference>
<comment type="caution">
    <text evidence="3">The sequence shown here is derived from an EMBL/GenBank/DDBJ whole genome shotgun (WGS) entry which is preliminary data.</text>
</comment>
<evidence type="ECO:0000313" key="4">
    <source>
        <dbReference type="Proteomes" id="UP000483261"/>
    </source>
</evidence>
<dbReference type="Pfam" id="PF00144">
    <property type="entry name" value="Beta-lactamase"/>
    <property type="match status" value="1"/>
</dbReference>
<dbReference type="PANTHER" id="PTHR43283">
    <property type="entry name" value="BETA-LACTAMASE-RELATED"/>
    <property type="match status" value="1"/>
</dbReference>
<dbReference type="SUPFAM" id="SSF56601">
    <property type="entry name" value="beta-lactamase/transpeptidase-like"/>
    <property type="match status" value="1"/>
</dbReference>
<organism evidence="3 4">
    <name type="scientific">Nocardioides turkmenicus</name>
    <dbReference type="NCBI Taxonomy" id="2711220"/>
    <lineage>
        <taxon>Bacteria</taxon>
        <taxon>Bacillati</taxon>
        <taxon>Actinomycetota</taxon>
        <taxon>Actinomycetes</taxon>
        <taxon>Propionibacteriales</taxon>
        <taxon>Nocardioidaceae</taxon>
        <taxon>Nocardioides</taxon>
    </lineage>
</organism>
<dbReference type="Proteomes" id="UP000483261">
    <property type="component" value="Unassembled WGS sequence"/>
</dbReference>
<feature type="domain" description="Beta-lactamase-related" evidence="2">
    <location>
        <begin position="32"/>
        <end position="342"/>
    </location>
</feature>
<dbReference type="InterPro" id="IPR012338">
    <property type="entry name" value="Beta-lactam/transpept-like"/>
</dbReference>
<dbReference type="RefSeq" id="WP_165112497.1">
    <property type="nucleotide sequence ID" value="NZ_JAALAA010000017.1"/>
</dbReference>
<dbReference type="PANTHER" id="PTHR43283:SF11">
    <property type="entry name" value="BETA-LACTAMASE-RELATED DOMAIN-CONTAINING PROTEIN"/>
    <property type="match status" value="1"/>
</dbReference>
<protein>
    <submittedName>
        <fullName evidence="3">Beta-lactamase family protein</fullName>
    </submittedName>
</protein>
<reference evidence="3 4" key="1">
    <citation type="submission" date="2020-02" db="EMBL/GenBank/DDBJ databases">
        <title>Whole-genome analyses of novel actinobacteria.</title>
        <authorList>
            <person name="Sahin N."/>
        </authorList>
    </citation>
    <scope>NUCLEOTIDE SEQUENCE [LARGE SCALE GENOMIC DNA]</scope>
    <source>
        <strain evidence="3 4">KC13</strain>
    </source>
</reference>
<name>A0A6M1R3L3_9ACTN</name>
<dbReference type="InterPro" id="IPR050789">
    <property type="entry name" value="Diverse_Enzym_Activities"/>
</dbReference>
<proteinExistence type="predicted"/>
<accession>A0A6M1R3L3</accession>
<keyword evidence="4" id="KW-1185">Reference proteome</keyword>
<dbReference type="EMBL" id="JAALAA010000017">
    <property type="protein sequence ID" value="NGN94814.1"/>
    <property type="molecule type" value="Genomic_DNA"/>
</dbReference>
<keyword evidence="1" id="KW-0378">Hydrolase</keyword>
<gene>
    <name evidence="3" type="ORF">G5C66_18995</name>
</gene>
<evidence type="ECO:0000313" key="3">
    <source>
        <dbReference type="EMBL" id="NGN94814.1"/>
    </source>
</evidence>
<dbReference type="GO" id="GO:0016787">
    <property type="term" value="F:hydrolase activity"/>
    <property type="evidence" value="ECO:0007669"/>
    <property type="project" value="UniProtKB-KW"/>
</dbReference>
<evidence type="ECO:0000259" key="2">
    <source>
        <dbReference type="Pfam" id="PF00144"/>
    </source>
</evidence>